<evidence type="ECO:0000313" key="2">
    <source>
        <dbReference type="EMBL" id="CDJ57466.1"/>
    </source>
</evidence>
<feature type="region of interest" description="Disordered" evidence="1">
    <location>
        <begin position="41"/>
        <end position="65"/>
    </location>
</feature>
<organism evidence="2 3">
    <name type="scientific">Eimeria maxima</name>
    <name type="common">Coccidian parasite</name>
    <dbReference type="NCBI Taxonomy" id="5804"/>
    <lineage>
        <taxon>Eukaryota</taxon>
        <taxon>Sar</taxon>
        <taxon>Alveolata</taxon>
        <taxon>Apicomplexa</taxon>
        <taxon>Conoidasida</taxon>
        <taxon>Coccidia</taxon>
        <taxon>Eucoccidiorida</taxon>
        <taxon>Eimeriorina</taxon>
        <taxon>Eimeriidae</taxon>
        <taxon>Eimeria</taxon>
    </lineage>
</organism>
<dbReference type="AlphaFoldDB" id="U6M0C4"/>
<gene>
    <name evidence="2" type="ORF">EMWEY_00008870</name>
</gene>
<sequence length="323" mass="33732">MQLRNINASNTAMLPYPVEENIWLGGPRPACVASIPDHVNTAAAAAPPPPPGEAGGGADTPESPERDLARLLPYVQVQAAAAAGNISPRDQVALMQRLLLLLLPLLQGQGPSDTFLRCMFFKQPLPPILSAYKAGHWKSASPAAAAAAAAAASTASAAVATASAQGKADKDAAQTSGRPRGASAAVTQGRVTKSTRIATAATAAGSVPVFACADDDPPALALTSRLGLLRLFCAVYARLCIRLHALGCFGALEGLMFADEAEMSAVDTAWDMLVRLGPKPPQRRQQQGERLSQQELIDTREEEFAAWATDSWPLLRFAAASCS</sequence>
<protein>
    <submittedName>
        <fullName evidence="2">Uncharacterized protein</fullName>
    </submittedName>
</protein>
<dbReference type="RefSeq" id="XP_013334114.1">
    <property type="nucleotide sequence ID" value="XM_013478660.1"/>
</dbReference>
<reference evidence="2" key="2">
    <citation type="submission" date="2013-10" db="EMBL/GenBank/DDBJ databases">
        <authorList>
            <person name="Aslett M."/>
        </authorList>
    </citation>
    <scope>NUCLEOTIDE SEQUENCE [LARGE SCALE GENOMIC DNA]</scope>
    <source>
        <strain evidence="2">Weybridge</strain>
    </source>
</reference>
<dbReference type="VEuPathDB" id="ToxoDB:EMWEY_00008870"/>
<dbReference type="GeneID" id="25334873"/>
<reference evidence="2" key="1">
    <citation type="submission" date="2013-10" db="EMBL/GenBank/DDBJ databases">
        <title>Genomic analysis of the causative agents of coccidiosis in chickens.</title>
        <authorList>
            <person name="Reid A.J."/>
            <person name="Blake D."/>
            <person name="Billington K."/>
            <person name="Browne H."/>
            <person name="Dunn M."/>
            <person name="Hung S."/>
            <person name="Kawahara F."/>
            <person name="Miranda-Saavedra D."/>
            <person name="Mourier T."/>
            <person name="Nagra H."/>
            <person name="Otto T.D."/>
            <person name="Rawlings N."/>
            <person name="Sanchez A."/>
            <person name="Sanders M."/>
            <person name="Subramaniam C."/>
            <person name="Tay Y."/>
            <person name="Dear P."/>
            <person name="Doerig C."/>
            <person name="Gruber A."/>
            <person name="Parkinson J."/>
            <person name="Shirley M."/>
            <person name="Wan K.L."/>
            <person name="Berriman M."/>
            <person name="Tomley F."/>
            <person name="Pain A."/>
        </authorList>
    </citation>
    <scope>NUCLEOTIDE SEQUENCE [LARGE SCALE GENOMIC DNA]</scope>
    <source>
        <strain evidence="2">Weybridge</strain>
    </source>
</reference>
<feature type="region of interest" description="Disordered" evidence="1">
    <location>
        <begin position="168"/>
        <end position="188"/>
    </location>
</feature>
<dbReference type="OrthoDB" id="10638618at2759"/>
<dbReference type="EMBL" id="HG719291">
    <property type="protein sequence ID" value="CDJ57466.1"/>
    <property type="molecule type" value="Genomic_DNA"/>
</dbReference>
<evidence type="ECO:0000313" key="3">
    <source>
        <dbReference type="Proteomes" id="UP000030763"/>
    </source>
</evidence>
<keyword evidence="3" id="KW-1185">Reference proteome</keyword>
<dbReference type="OMA" id="PVEENIW"/>
<dbReference type="Proteomes" id="UP000030763">
    <property type="component" value="Unassembled WGS sequence"/>
</dbReference>
<name>U6M0C4_EIMMA</name>
<proteinExistence type="predicted"/>
<evidence type="ECO:0000256" key="1">
    <source>
        <dbReference type="SAM" id="MobiDB-lite"/>
    </source>
</evidence>
<accession>U6M0C4</accession>